<reference evidence="5 6" key="1">
    <citation type="submission" date="2018-06" db="EMBL/GenBank/DDBJ databases">
        <authorList>
            <consortium name="Pathogen Informatics"/>
            <person name="Doyle S."/>
        </authorList>
    </citation>
    <scope>NUCLEOTIDE SEQUENCE [LARGE SCALE GENOMIC DNA]</scope>
    <source>
        <strain evidence="5 6">NCTC10723</strain>
    </source>
</reference>
<evidence type="ECO:0000256" key="3">
    <source>
        <dbReference type="ARBA" id="ARBA00023014"/>
    </source>
</evidence>
<dbReference type="Pfam" id="PF02256">
    <property type="entry name" value="Fe_hyd_SSU"/>
    <property type="match status" value="1"/>
</dbReference>
<dbReference type="SMART" id="SM00902">
    <property type="entry name" value="Fe_hyd_SSU"/>
    <property type="match status" value="1"/>
</dbReference>
<dbReference type="Gene3D" id="3.40.950.10">
    <property type="entry name" value="Fe-only Hydrogenase (Larger Subunit), Chain L, domain 3"/>
    <property type="match status" value="1"/>
</dbReference>
<organism evidence="5 6">
    <name type="scientific">Fusobacterium necrogenes</name>
    <dbReference type="NCBI Taxonomy" id="858"/>
    <lineage>
        <taxon>Bacteria</taxon>
        <taxon>Fusobacteriati</taxon>
        <taxon>Fusobacteriota</taxon>
        <taxon>Fusobacteriia</taxon>
        <taxon>Fusobacteriales</taxon>
        <taxon>Fusobacteriaceae</taxon>
        <taxon>Fusobacterium</taxon>
    </lineage>
</organism>
<dbReference type="Pfam" id="PF12838">
    <property type="entry name" value="Fer4_7"/>
    <property type="match status" value="1"/>
</dbReference>
<accession>A0A377GVF8</accession>
<sequence>MSDKMFILQSSYGSVFSVVEDLEEKVTEEGNDKLVTVAGRVNNPGTIEIPENSTLRDVIELVGGIKNKKSFKAAQFGLPFGGFLTAKSLDKTIDFSLFPEGVEKNIIILSEEDCIITFAKFYVEFLIAKVKNSEYEQYFQVEDEIERIWRILDRISKGKATMRDVYLLRYLSETIKTKLNQRHNLILESIDQFYGEIEEHIEEHRCPAGECIHLLKFRITDKCIGCTACARVCPVKCIDGKLKEKHTIDNDRCTHCGQCVAACPVGAIFEGDHTLNLLRDLATPNKKVVVQIAPAVRVAIGEAFGFEPGTNVEKKLVGALKKMGVDYVFDTAWAADMTIMEEAAEFQERLERYYKGDDTVKLPILTSCCPAWVKFIEQNYPDMMDVPSTAKSPMEIFSTIAKDIWAKEQGFRREEIASVAIMPCLAKKYEAARPEFSRGDNYDTDYVISTRELIKIFKESGIDLNDIEEMEFDNPLGQYSGAGIIFGRTGGVIEAATRTTVEMITGTHLDNIDFTELRGWEGFRVAELTIGHIELRIGVAHGLEEAAKMLDKIRAGEEFFHAIEIMACKGGCIGGGGQPKAVKKQITLEKRAEGLNNIDKQLEIRRSHENPYVKTMYEKYLDYPLSHKAHELLHTKYFPKIK</sequence>
<dbReference type="PROSITE" id="PS51379">
    <property type="entry name" value="4FE4S_FER_2"/>
    <property type="match status" value="2"/>
</dbReference>
<evidence type="ECO:0000313" key="5">
    <source>
        <dbReference type="EMBL" id="STO30977.1"/>
    </source>
</evidence>
<dbReference type="InterPro" id="IPR003149">
    <property type="entry name" value="Fe_hydrogenase_ssu"/>
</dbReference>
<dbReference type="Pfam" id="PF10531">
    <property type="entry name" value="SLBB"/>
    <property type="match status" value="1"/>
</dbReference>
<dbReference type="InterPro" id="IPR019554">
    <property type="entry name" value="Soluble_ligand-bd"/>
</dbReference>
<dbReference type="Proteomes" id="UP000255328">
    <property type="component" value="Unassembled WGS sequence"/>
</dbReference>
<dbReference type="NCBIfam" id="TIGR02512">
    <property type="entry name" value="FeFe_hydrog_A"/>
    <property type="match status" value="1"/>
</dbReference>
<dbReference type="InterPro" id="IPR009016">
    <property type="entry name" value="Fe_hydrogenase"/>
</dbReference>
<keyword evidence="2" id="KW-0408">Iron</keyword>
<dbReference type="Pfam" id="PF02906">
    <property type="entry name" value="Fe_hyd_lg_C"/>
    <property type="match status" value="1"/>
</dbReference>
<dbReference type="PANTHER" id="PTHR11615">
    <property type="entry name" value="NITRATE, FORMATE, IRON DEHYDROGENASE"/>
    <property type="match status" value="1"/>
</dbReference>
<keyword evidence="1" id="KW-0479">Metal-binding</keyword>
<name>A0A377GVF8_9FUSO</name>
<dbReference type="AlphaFoldDB" id="A0A377GVF8"/>
<dbReference type="SUPFAM" id="SSF140490">
    <property type="entry name" value="Nqo1C-terminal domain-like"/>
    <property type="match status" value="1"/>
</dbReference>
<dbReference type="InterPro" id="IPR037207">
    <property type="entry name" value="Nuop51_4Fe4S-bd_sf"/>
</dbReference>
<dbReference type="OrthoDB" id="9803192at2"/>
<feature type="domain" description="4Fe-4S ferredoxin-type" evidence="4">
    <location>
        <begin position="215"/>
        <end position="243"/>
    </location>
</feature>
<dbReference type="SUPFAM" id="SSF54862">
    <property type="entry name" value="4Fe-4S ferredoxins"/>
    <property type="match status" value="1"/>
</dbReference>
<keyword evidence="5" id="KW-0560">Oxidoreductase</keyword>
<dbReference type="Gene3D" id="4.10.260.20">
    <property type="entry name" value="Iron hydrogenase, small subunit"/>
    <property type="match status" value="1"/>
</dbReference>
<dbReference type="SUPFAM" id="SSF53920">
    <property type="entry name" value="Fe-only hydrogenase"/>
    <property type="match status" value="1"/>
</dbReference>
<dbReference type="GO" id="GO:0051536">
    <property type="term" value="F:iron-sulfur cluster binding"/>
    <property type="evidence" value="ECO:0007669"/>
    <property type="project" value="UniProtKB-KW"/>
</dbReference>
<proteinExistence type="predicted"/>
<dbReference type="InterPro" id="IPR036991">
    <property type="entry name" value="Fe_hydrogenase_ssu_sf"/>
</dbReference>
<dbReference type="EC" id="1.12.7.2" evidence="5"/>
<protein>
    <submittedName>
        <fullName evidence="5">Iron hydrogenase 1</fullName>
        <ecNumber evidence="5">1.12.7.2</ecNumber>
    </submittedName>
</protein>
<dbReference type="RefSeq" id="WP_115268876.1">
    <property type="nucleotide sequence ID" value="NZ_UGGU01000003.1"/>
</dbReference>
<dbReference type="InterPro" id="IPR050340">
    <property type="entry name" value="Cytosolic_Fe-S_CAF"/>
</dbReference>
<evidence type="ECO:0000313" key="6">
    <source>
        <dbReference type="Proteomes" id="UP000255328"/>
    </source>
</evidence>
<keyword evidence="3" id="KW-0411">Iron-sulfur</keyword>
<gene>
    <name evidence="5" type="ORF">NCTC10723_00409</name>
</gene>
<dbReference type="Gene3D" id="3.40.50.1780">
    <property type="match status" value="1"/>
</dbReference>
<feature type="domain" description="4Fe-4S ferredoxin-type" evidence="4">
    <location>
        <begin position="244"/>
        <end position="273"/>
    </location>
</feature>
<dbReference type="GO" id="GO:0005506">
    <property type="term" value="F:iron ion binding"/>
    <property type="evidence" value="ECO:0007669"/>
    <property type="project" value="InterPro"/>
</dbReference>
<evidence type="ECO:0000259" key="4">
    <source>
        <dbReference type="PROSITE" id="PS51379"/>
    </source>
</evidence>
<dbReference type="InterPro" id="IPR017900">
    <property type="entry name" value="4Fe4S_Fe_S_CS"/>
</dbReference>
<keyword evidence="6" id="KW-1185">Reference proteome</keyword>
<dbReference type="EMBL" id="UGGU01000003">
    <property type="protein sequence ID" value="STO30977.1"/>
    <property type="molecule type" value="Genomic_DNA"/>
</dbReference>
<dbReference type="GO" id="GO:0008901">
    <property type="term" value="F:ferredoxin hydrogenase activity"/>
    <property type="evidence" value="ECO:0007669"/>
    <property type="project" value="UniProtKB-EC"/>
</dbReference>
<dbReference type="PROSITE" id="PS00198">
    <property type="entry name" value="4FE4S_FER_1"/>
    <property type="match status" value="1"/>
</dbReference>
<dbReference type="SUPFAM" id="SSF142984">
    <property type="entry name" value="Nqo1 middle domain-like"/>
    <property type="match status" value="1"/>
</dbReference>
<dbReference type="Gene3D" id="3.30.70.20">
    <property type="match status" value="1"/>
</dbReference>
<dbReference type="InterPro" id="IPR017896">
    <property type="entry name" value="4Fe4S_Fe-S-bd"/>
</dbReference>
<dbReference type="InterPro" id="IPR013352">
    <property type="entry name" value="Fe_hydrogenase_subset"/>
</dbReference>
<dbReference type="InterPro" id="IPR004108">
    <property type="entry name" value="Fe_hydrogenase_lsu_C"/>
</dbReference>
<dbReference type="Gene3D" id="3.10.20.600">
    <property type="match status" value="1"/>
</dbReference>
<evidence type="ECO:0000256" key="1">
    <source>
        <dbReference type="ARBA" id="ARBA00022723"/>
    </source>
</evidence>
<evidence type="ECO:0000256" key="2">
    <source>
        <dbReference type="ARBA" id="ARBA00023004"/>
    </source>
</evidence>